<dbReference type="PANTHER" id="PTHR12726">
    <property type="entry name" value="CERAMIDE GLUCOSYLTRANSFERASE"/>
    <property type="match status" value="1"/>
</dbReference>
<comment type="caution">
    <text evidence="12">The sequence shown here is derived from an EMBL/GenBank/DDBJ whole genome shotgun (WGS) entry which is preliminary data.</text>
</comment>
<dbReference type="SUPFAM" id="SSF53448">
    <property type="entry name" value="Nucleotide-diphospho-sugar transferases"/>
    <property type="match status" value="1"/>
</dbReference>
<evidence type="ECO:0000256" key="10">
    <source>
        <dbReference type="ARBA" id="ARBA00023136"/>
    </source>
</evidence>
<evidence type="ECO:0000256" key="5">
    <source>
        <dbReference type="ARBA" id="ARBA00012699"/>
    </source>
</evidence>
<feature type="transmembrane region" description="Helical" evidence="11">
    <location>
        <begin position="370"/>
        <end position="388"/>
    </location>
</feature>
<dbReference type="GO" id="GO:0006679">
    <property type="term" value="P:glucosylceramide biosynthetic process"/>
    <property type="evidence" value="ECO:0007669"/>
    <property type="project" value="TreeGrafter"/>
</dbReference>
<comment type="similarity">
    <text evidence="4">Belongs to the glycosyltransferase 2 family.</text>
</comment>
<keyword evidence="8 11" id="KW-0812">Transmembrane</keyword>
<dbReference type="Gene3D" id="3.90.550.10">
    <property type="entry name" value="Spore Coat Polysaccharide Biosynthesis Protein SpsA, Chain A"/>
    <property type="match status" value="1"/>
</dbReference>
<dbReference type="PANTHER" id="PTHR12726:SF0">
    <property type="entry name" value="CERAMIDE GLUCOSYLTRANSFERASE"/>
    <property type="match status" value="1"/>
</dbReference>
<protein>
    <recommendedName>
        <fullName evidence="5">ceramide glucosyltransferase</fullName>
        <ecNumber evidence="5">2.4.1.80</ecNumber>
    </recommendedName>
</protein>
<proteinExistence type="inferred from homology"/>
<dbReference type="EMBL" id="APAU02000062">
    <property type="protein sequence ID" value="EUB58428.1"/>
    <property type="molecule type" value="Genomic_DNA"/>
</dbReference>
<evidence type="ECO:0000256" key="1">
    <source>
        <dbReference type="ARBA" id="ARBA00004141"/>
    </source>
</evidence>
<keyword evidence="10 11" id="KW-0472">Membrane</keyword>
<dbReference type="GO" id="GO:0008120">
    <property type="term" value="F:ceramide glucosyltransferase activity"/>
    <property type="evidence" value="ECO:0007669"/>
    <property type="project" value="UniProtKB-EC"/>
</dbReference>
<dbReference type="EC" id="2.4.1.80" evidence="5"/>
<evidence type="ECO:0000256" key="2">
    <source>
        <dbReference type="ARBA" id="ARBA00004760"/>
    </source>
</evidence>
<dbReference type="RefSeq" id="XP_024349624.1">
    <property type="nucleotide sequence ID" value="XM_024495964.1"/>
</dbReference>
<evidence type="ECO:0000256" key="3">
    <source>
        <dbReference type="ARBA" id="ARBA00004991"/>
    </source>
</evidence>
<keyword evidence="6" id="KW-0328">Glycosyltransferase</keyword>
<dbReference type="OrthoDB" id="1483400at2759"/>
<feature type="transmembrane region" description="Helical" evidence="11">
    <location>
        <begin position="27"/>
        <end position="56"/>
    </location>
</feature>
<feature type="transmembrane region" description="Helical" evidence="11">
    <location>
        <begin position="304"/>
        <end position="331"/>
    </location>
</feature>
<keyword evidence="13" id="KW-1185">Reference proteome</keyword>
<keyword evidence="9 11" id="KW-1133">Transmembrane helix</keyword>
<dbReference type="CTD" id="36342430"/>
<comment type="subcellular location">
    <subcellularLocation>
        <location evidence="1">Membrane</location>
        <topology evidence="1">Multi-pass membrane protein</topology>
    </subcellularLocation>
</comment>
<gene>
    <name evidence="12" type="ORF">EGR_06715</name>
</gene>
<dbReference type="Pfam" id="PF13506">
    <property type="entry name" value="Glyco_transf_21"/>
    <property type="match status" value="1"/>
</dbReference>
<evidence type="ECO:0000256" key="7">
    <source>
        <dbReference type="ARBA" id="ARBA00022679"/>
    </source>
</evidence>
<dbReference type="GO" id="GO:0016020">
    <property type="term" value="C:membrane"/>
    <property type="evidence" value="ECO:0007669"/>
    <property type="project" value="UniProtKB-SubCell"/>
</dbReference>
<dbReference type="AlphaFoldDB" id="W6UAJ0"/>
<dbReference type="STRING" id="6210.W6UAJ0"/>
<evidence type="ECO:0000256" key="8">
    <source>
        <dbReference type="ARBA" id="ARBA00022692"/>
    </source>
</evidence>
<accession>W6UAJ0</accession>
<evidence type="ECO:0000256" key="4">
    <source>
        <dbReference type="ARBA" id="ARBA00006739"/>
    </source>
</evidence>
<evidence type="ECO:0000256" key="9">
    <source>
        <dbReference type="ARBA" id="ARBA00022989"/>
    </source>
</evidence>
<feature type="transmembrane region" description="Helical" evidence="11">
    <location>
        <begin position="337"/>
        <end position="358"/>
    </location>
</feature>
<keyword evidence="7" id="KW-0808">Transferase</keyword>
<comment type="pathway">
    <text evidence="2">Lipid metabolism; sphingolipid metabolism.</text>
</comment>
<dbReference type="Proteomes" id="UP000019149">
    <property type="component" value="Unassembled WGS sequence"/>
</dbReference>
<dbReference type="InterPro" id="IPR029044">
    <property type="entry name" value="Nucleotide-diphossugar_trans"/>
</dbReference>
<dbReference type="OMA" id="IAMITTM"/>
<reference evidence="12 13" key="1">
    <citation type="journal article" date="2013" name="Nat. Genet.">
        <title>The genome of the hydatid tapeworm Echinococcus granulosus.</title>
        <authorList>
            <person name="Zheng H."/>
            <person name="Zhang W."/>
            <person name="Zhang L."/>
            <person name="Zhang Z."/>
            <person name="Li J."/>
            <person name="Lu G."/>
            <person name="Zhu Y."/>
            <person name="Wang Y."/>
            <person name="Huang Y."/>
            <person name="Liu J."/>
            <person name="Kang H."/>
            <person name="Chen J."/>
            <person name="Wang L."/>
            <person name="Chen A."/>
            <person name="Yu S."/>
            <person name="Gao Z."/>
            <person name="Jin L."/>
            <person name="Gu W."/>
            <person name="Wang Z."/>
            <person name="Zhao L."/>
            <person name="Shi B."/>
            <person name="Wen H."/>
            <person name="Lin R."/>
            <person name="Jones M.K."/>
            <person name="Brejova B."/>
            <person name="Vinar T."/>
            <person name="Zhao G."/>
            <person name="McManus D.P."/>
            <person name="Chen Z."/>
            <person name="Zhou Y."/>
            <person name="Wang S."/>
        </authorList>
    </citation>
    <scope>NUCLEOTIDE SEQUENCE [LARGE SCALE GENOMIC DNA]</scope>
</reference>
<evidence type="ECO:0000313" key="12">
    <source>
        <dbReference type="EMBL" id="EUB58428.1"/>
    </source>
</evidence>
<name>W6UAJ0_ECHGR</name>
<dbReference type="UniPathway" id="UPA00222"/>
<evidence type="ECO:0000256" key="11">
    <source>
        <dbReference type="SAM" id="Phobius"/>
    </source>
</evidence>
<dbReference type="KEGG" id="egl:EGR_06715"/>
<organism evidence="12 13">
    <name type="scientific">Echinococcus granulosus</name>
    <name type="common">Hydatid tapeworm</name>
    <dbReference type="NCBI Taxonomy" id="6210"/>
    <lineage>
        <taxon>Eukaryota</taxon>
        <taxon>Metazoa</taxon>
        <taxon>Spiralia</taxon>
        <taxon>Lophotrochozoa</taxon>
        <taxon>Platyhelminthes</taxon>
        <taxon>Cestoda</taxon>
        <taxon>Eucestoda</taxon>
        <taxon>Cyclophyllidea</taxon>
        <taxon>Taeniidae</taxon>
        <taxon>Echinococcus</taxon>
        <taxon>Echinococcus granulosus group</taxon>
    </lineage>
</organism>
<dbReference type="CDD" id="cd02520">
    <property type="entry name" value="Glucosylceramide_synthase"/>
    <property type="match status" value="1"/>
</dbReference>
<comment type="pathway">
    <text evidence="3">Sphingolipid metabolism.</text>
</comment>
<dbReference type="InterPro" id="IPR025993">
    <property type="entry name" value="Ceramide_glucosylTrfase"/>
</dbReference>
<dbReference type="GeneID" id="36342430"/>
<evidence type="ECO:0000256" key="6">
    <source>
        <dbReference type="ARBA" id="ARBA00022676"/>
    </source>
</evidence>
<evidence type="ECO:0000313" key="13">
    <source>
        <dbReference type="Proteomes" id="UP000019149"/>
    </source>
</evidence>
<sequence>MRPAYASVELAGSVHVLLRVRVMLDVLWAYVLFGLAMVPITVYFNQFLFFLFAFYVSMRKFYKKSDEPLEYLPGVSIVKPLMGLDPLLSENITSHLELQYPNFEVIFCVEDPNDPAIELVESLFRKYPNVDARLIIGGNGNMINPMVNNFLPGYESAKYDLVWVSTSRIKANTDIMVDMVRKSEDPRVALVHQLPFYSDQRGFMNAIEKVCFGCALGRSAIALNHMGMLCFTGMSYIVRKSILDRYGGFARFGKFLAEDYFCSKELFESGYKIVLSAYPAQQNVANASISIYVTRMVRWLRLRLSMLTIVAAFFEPMIECVNLGFLIALSLRYFFDIAMITTMTVHISLWILLDYFLLRCVQGGPLPFSFVAFIFAWWTRELLTYVIYVKAVLHPRTVKWGVNTYHLSLGGHTELLHSPNGGGGSAKRTKSVDLSPIAFHEAPPSEIGPLKTAAAATTPQEHIWRHFTQNGYIRGSADRQHLTLISDA</sequence>